<name>A0A8J2K953_9HEXA</name>
<proteinExistence type="predicted"/>
<feature type="non-terminal residue" evidence="1">
    <location>
        <position position="1"/>
    </location>
</feature>
<dbReference type="OrthoDB" id="8036689at2759"/>
<evidence type="ECO:0000313" key="1">
    <source>
        <dbReference type="EMBL" id="CAG7733992.1"/>
    </source>
</evidence>
<accession>A0A8J2K953</accession>
<evidence type="ECO:0000313" key="2">
    <source>
        <dbReference type="Proteomes" id="UP000708208"/>
    </source>
</evidence>
<dbReference type="PANTHER" id="PTHR22955">
    <property type="entry name" value="RETROTRANSPOSON"/>
    <property type="match status" value="1"/>
</dbReference>
<dbReference type="EMBL" id="CAJVCH010260628">
    <property type="protein sequence ID" value="CAG7733992.1"/>
    <property type="molecule type" value="Genomic_DNA"/>
</dbReference>
<reference evidence="1" key="1">
    <citation type="submission" date="2021-06" db="EMBL/GenBank/DDBJ databases">
        <authorList>
            <person name="Hodson N. C."/>
            <person name="Mongue J. A."/>
            <person name="Jaron S. K."/>
        </authorList>
    </citation>
    <scope>NUCLEOTIDE SEQUENCE</scope>
</reference>
<comment type="caution">
    <text evidence="1">The sequence shown here is derived from an EMBL/GenBank/DDBJ whole genome shotgun (WGS) entry which is preliminary data.</text>
</comment>
<dbReference type="Proteomes" id="UP000708208">
    <property type="component" value="Unassembled WGS sequence"/>
</dbReference>
<sequence length="60" mass="6880">MVILAHQWKPFVANRISEIHKLSPAATWKHITGKMNPADHLSRGILSSHLTNDHMWWDGP</sequence>
<protein>
    <submittedName>
        <fullName evidence="1">Uncharacterized protein</fullName>
    </submittedName>
</protein>
<dbReference type="AlphaFoldDB" id="A0A8J2K953"/>
<dbReference type="PANTHER" id="PTHR22955:SF77">
    <property type="entry name" value="ASPARTIC PUTATIVE DOMAIN-CONTAINING PROTEIN-RELATED"/>
    <property type="match status" value="1"/>
</dbReference>
<keyword evidence="2" id="KW-1185">Reference proteome</keyword>
<gene>
    <name evidence="1" type="ORF">AFUS01_LOCUS22405</name>
</gene>
<organism evidence="1 2">
    <name type="scientific">Allacma fusca</name>
    <dbReference type="NCBI Taxonomy" id="39272"/>
    <lineage>
        <taxon>Eukaryota</taxon>
        <taxon>Metazoa</taxon>
        <taxon>Ecdysozoa</taxon>
        <taxon>Arthropoda</taxon>
        <taxon>Hexapoda</taxon>
        <taxon>Collembola</taxon>
        <taxon>Symphypleona</taxon>
        <taxon>Sminthuridae</taxon>
        <taxon>Allacma</taxon>
    </lineage>
</organism>